<reference evidence="2 3" key="1">
    <citation type="journal article" date="2021" name="Nat. Commun.">
        <title>Genetic determinants of endophytism in the Arabidopsis root mycobiome.</title>
        <authorList>
            <person name="Mesny F."/>
            <person name="Miyauchi S."/>
            <person name="Thiergart T."/>
            <person name="Pickel B."/>
            <person name="Atanasova L."/>
            <person name="Karlsson M."/>
            <person name="Huettel B."/>
            <person name="Barry K.W."/>
            <person name="Haridas S."/>
            <person name="Chen C."/>
            <person name="Bauer D."/>
            <person name="Andreopoulos W."/>
            <person name="Pangilinan J."/>
            <person name="LaButti K."/>
            <person name="Riley R."/>
            <person name="Lipzen A."/>
            <person name="Clum A."/>
            <person name="Drula E."/>
            <person name="Henrissat B."/>
            <person name="Kohler A."/>
            <person name="Grigoriev I.V."/>
            <person name="Martin F.M."/>
            <person name="Hacquard S."/>
        </authorList>
    </citation>
    <scope>NUCLEOTIDE SEQUENCE [LARGE SCALE GENOMIC DNA]</scope>
    <source>
        <strain evidence="2 3">MPI-CAGE-CH-0241</strain>
    </source>
</reference>
<dbReference type="AlphaFoldDB" id="A0A9P8WAK2"/>
<evidence type="ECO:0000313" key="3">
    <source>
        <dbReference type="Proteomes" id="UP000777438"/>
    </source>
</evidence>
<sequence length="212" mass="23511">MSMHFQHLFGGSQLDIFDWYPMFQSCQRYFLDHGQFSGPVQTVAVVVNIQLPFQKSPPSHLTPSHATNPAASASARAAGAGPNPMPVGAQTSLVPYIRRLVVTGFDTPAVLHGFFGDDWLQGIGPLREAERRNYLFAAKSDSWVGVKSHYDMADGQTVPYLMPLRSVTEEEIQGAETQWSEWLAMQDWMLGPRTPPNVNEPGPGVRVKREQA</sequence>
<dbReference type="InterPro" id="IPR053267">
    <property type="entry name" value="Verrucosidin_biosynth-assoc"/>
</dbReference>
<dbReference type="Proteomes" id="UP000777438">
    <property type="component" value="Unassembled WGS sequence"/>
</dbReference>
<gene>
    <name evidence="2" type="ORF">B0T10DRAFT_282858</name>
</gene>
<name>A0A9P8WAK2_9HYPO</name>
<comment type="caution">
    <text evidence="2">The sequence shown here is derived from an EMBL/GenBank/DDBJ whole genome shotgun (WGS) entry which is preliminary data.</text>
</comment>
<organism evidence="2 3">
    <name type="scientific">Thelonectria olida</name>
    <dbReference type="NCBI Taxonomy" id="1576542"/>
    <lineage>
        <taxon>Eukaryota</taxon>
        <taxon>Fungi</taxon>
        <taxon>Dikarya</taxon>
        <taxon>Ascomycota</taxon>
        <taxon>Pezizomycotina</taxon>
        <taxon>Sordariomycetes</taxon>
        <taxon>Hypocreomycetidae</taxon>
        <taxon>Hypocreales</taxon>
        <taxon>Nectriaceae</taxon>
        <taxon>Thelonectria</taxon>
    </lineage>
</organism>
<evidence type="ECO:0008006" key="4">
    <source>
        <dbReference type="Google" id="ProtNLM"/>
    </source>
</evidence>
<feature type="region of interest" description="Disordered" evidence="1">
    <location>
        <begin position="193"/>
        <end position="212"/>
    </location>
</feature>
<evidence type="ECO:0000256" key="1">
    <source>
        <dbReference type="SAM" id="MobiDB-lite"/>
    </source>
</evidence>
<accession>A0A9P8WAK2</accession>
<dbReference type="PANTHER" id="PTHR42087:SF1">
    <property type="entry name" value="ILP IS AN APOPTOSIS INHIBITOR"/>
    <property type="match status" value="1"/>
</dbReference>
<protein>
    <recommendedName>
        <fullName evidence="4">Ilp is an apoptosis inhibitor</fullName>
    </recommendedName>
</protein>
<dbReference type="PANTHER" id="PTHR42087">
    <property type="entry name" value="ILP IS AN APOPTOSIS INHIBITOR"/>
    <property type="match status" value="1"/>
</dbReference>
<feature type="region of interest" description="Disordered" evidence="1">
    <location>
        <begin position="57"/>
        <end position="84"/>
    </location>
</feature>
<proteinExistence type="predicted"/>
<dbReference type="EMBL" id="JAGPYM010000007">
    <property type="protein sequence ID" value="KAH6892015.1"/>
    <property type="molecule type" value="Genomic_DNA"/>
</dbReference>
<feature type="compositionally biased region" description="Low complexity" evidence="1">
    <location>
        <begin position="62"/>
        <end position="82"/>
    </location>
</feature>
<dbReference type="OrthoDB" id="5335812at2759"/>
<evidence type="ECO:0000313" key="2">
    <source>
        <dbReference type="EMBL" id="KAH6892015.1"/>
    </source>
</evidence>
<keyword evidence="3" id="KW-1185">Reference proteome</keyword>